<organism evidence="11">
    <name type="scientific">Drosophila grimshawi</name>
    <name type="common">Hawaiian fruit fly</name>
    <name type="synonym">Idiomyia grimshawi</name>
    <dbReference type="NCBI Taxonomy" id="7222"/>
    <lineage>
        <taxon>Eukaryota</taxon>
        <taxon>Metazoa</taxon>
        <taxon>Ecdysozoa</taxon>
        <taxon>Arthropoda</taxon>
        <taxon>Hexapoda</taxon>
        <taxon>Insecta</taxon>
        <taxon>Pterygota</taxon>
        <taxon>Neoptera</taxon>
        <taxon>Endopterygota</taxon>
        <taxon>Diptera</taxon>
        <taxon>Brachycera</taxon>
        <taxon>Muscomorpha</taxon>
        <taxon>Ephydroidea</taxon>
        <taxon>Drosophilidae</taxon>
        <taxon>Drosophila</taxon>
        <taxon>Hawaiian Drosophila</taxon>
    </lineage>
</organism>
<dbReference type="GO" id="GO:0005432">
    <property type="term" value="F:calcium:sodium antiporter activity"/>
    <property type="evidence" value="ECO:0007669"/>
    <property type="project" value="TreeGrafter"/>
</dbReference>
<evidence type="ECO:0000259" key="9">
    <source>
        <dbReference type="Pfam" id="PF01699"/>
    </source>
</evidence>
<dbReference type="GO" id="GO:0016020">
    <property type="term" value="C:membrane"/>
    <property type="evidence" value="ECO:0007669"/>
    <property type="project" value="UniProtKB-SubCell"/>
</dbReference>
<keyword evidence="11" id="KW-1185">Reference proteome</keyword>
<evidence type="ECO:0000313" key="11">
    <source>
        <dbReference type="Proteomes" id="UP000001070"/>
    </source>
</evidence>
<dbReference type="HOGENOM" id="CLU_004979_3_0_1"/>
<dbReference type="PANTHER" id="PTHR12266:SF0">
    <property type="entry name" value="MITOCHONDRIAL SODIUM_CALCIUM EXCHANGER PROTEIN"/>
    <property type="match status" value="1"/>
</dbReference>
<name>B4J775_DROGR</name>
<dbReference type="Gene3D" id="1.20.1420.30">
    <property type="entry name" value="NCX, central ion-binding region"/>
    <property type="match status" value="2"/>
</dbReference>
<keyword evidence="6 8" id="KW-1133">Transmembrane helix</keyword>
<dbReference type="GO" id="GO:0006874">
    <property type="term" value="P:intracellular calcium ion homeostasis"/>
    <property type="evidence" value="ECO:0007669"/>
    <property type="project" value="TreeGrafter"/>
</dbReference>
<evidence type="ECO:0000256" key="4">
    <source>
        <dbReference type="ARBA" id="ARBA00022568"/>
    </source>
</evidence>
<protein>
    <submittedName>
        <fullName evidence="10">GH20088</fullName>
    </submittedName>
</protein>
<feature type="transmembrane region" description="Helical" evidence="8">
    <location>
        <begin position="337"/>
        <end position="360"/>
    </location>
</feature>
<dbReference type="AlphaFoldDB" id="B4J775"/>
<keyword evidence="2" id="KW-0813">Transport</keyword>
<evidence type="ECO:0000256" key="2">
    <source>
        <dbReference type="ARBA" id="ARBA00022448"/>
    </source>
</evidence>
<evidence type="ECO:0000256" key="5">
    <source>
        <dbReference type="ARBA" id="ARBA00022692"/>
    </source>
</evidence>
<feature type="transmembrane region" description="Helical" evidence="8">
    <location>
        <begin position="408"/>
        <end position="425"/>
    </location>
</feature>
<feature type="transmembrane region" description="Helical" evidence="8">
    <location>
        <begin position="196"/>
        <end position="215"/>
    </location>
</feature>
<feature type="transmembrane region" description="Helical" evidence="8">
    <location>
        <begin position="549"/>
        <end position="569"/>
    </location>
</feature>
<feature type="transmembrane region" description="Helical" evidence="8">
    <location>
        <begin position="576"/>
        <end position="594"/>
    </location>
</feature>
<proteinExistence type="predicted"/>
<evidence type="ECO:0000313" key="10">
    <source>
        <dbReference type="EMBL" id="EDW02093.1"/>
    </source>
</evidence>
<reference evidence="10 11" key="1">
    <citation type="journal article" date="2007" name="Nature">
        <title>Evolution of genes and genomes on the Drosophila phylogeny.</title>
        <authorList>
            <consortium name="Drosophila 12 Genomes Consortium"/>
            <person name="Clark A.G."/>
            <person name="Eisen M.B."/>
            <person name="Smith D.R."/>
            <person name="Bergman C.M."/>
            <person name="Oliver B."/>
            <person name="Markow T.A."/>
            <person name="Kaufman T.C."/>
            <person name="Kellis M."/>
            <person name="Gelbart W."/>
            <person name="Iyer V.N."/>
            <person name="Pollard D.A."/>
            <person name="Sackton T.B."/>
            <person name="Larracuente A.M."/>
            <person name="Singh N.D."/>
            <person name="Abad J.P."/>
            <person name="Abt D.N."/>
            <person name="Adryan B."/>
            <person name="Aguade M."/>
            <person name="Akashi H."/>
            <person name="Anderson W.W."/>
            <person name="Aquadro C.F."/>
            <person name="Ardell D.H."/>
            <person name="Arguello R."/>
            <person name="Artieri C.G."/>
            <person name="Barbash D.A."/>
            <person name="Barker D."/>
            <person name="Barsanti P."/>
            <person name="Batterham P."/>
            <person name="Batzoglou S."/>
            <person name="Begun D."/>
            <person name="Bhutkar A."/>
            <person name="Blanco E."/>
            <person name="Bosak S.A."/>
            <person name="Bradley R.K."/>
            <person name="Brand A.D."/>
            <person name="Brent M.R."/>
            <person name="Brooks A.N."/>
            <person name="Brown R.H."/>
            <person name="Butlin R.K."/>
            <person name="Caggese C."/>
            <person name="Calvi B.R."/>
            <person name="Bernardo de Carvalho A."/>
            <person name="Caspi A."/>
            <person name="Castrezana S."/>
            <person name="Celniker S.E."/>
            <person name="Chang J.L."/>
            <person name="Chapple C."/>
            <person name="Chatterji S."/>
            <person name="Chinwalla A."/>
            <person name="Civetta A."/>
            <person name="Clifton S.W."/>
            <person name="Comeron J.M."/>
            <person name="Costello J.C."/>
            <person name="Coyne J.A."/>
            <person name="Daub J."/>
            <person name="David R.G."/>
            <person name="Delcher A.L."/>
            <person name="Delehaunty K."/>
            <person name="Do C.B."/>
            <person name="Ebling H."/>
            <person name="Edwards K."/>
            <person name="Eickbush T."/>
            <person name="Evans J.D."/>
            <person name="Filipski A."/>
            <person name="Findeiss S."/>
            <person name="Freyhult E."/>
            <person name="Fulton L."/>
            <person name="Fulton R."/>
            <person name="Garcia A.C."/>
            <person name="Gardiner A."/>
            <person name="Garfield D.A."/>
            <person name="Garvin B.E."/>
            <person name="Gibson G."/>
            <person name="Gilbert D."/>
            <person name="Gnerre S."/>
            <person name="Godfrey J."/>
            <person name="Good R."/>
            <person name="Gotea V."/>
            <person name="Gravely B."/>
            <person name="Greenberg A.J."/>
            <person name="Griffiths-Jones S."/>
            <person name="Gross S."/>
            <person name="Guigo R."/>
            <person name="Gustafson E.A."/>
            <person name="Haerty W."/>
            <person name="Hahn M.W."/>
            <person name="Halligan D.L."/>
            <person name="Halpern A.L."/>
            <person name="Halter G.M."/>
            <person name="Han M.V."/>
            <person name="Heger A."/>
            <person name="Hillier L."/>
            <person name="Hinrichs A.S."/>
            <person name="Holmes I."/>
            <person name="Hoskins R.A."/>
            <person name="Hubisz M.J."/>
            <person name="Hultmark D."/>
            <person name="Huntley M.A."/>
            <person name="Jaffe D.B."/>
            <person name="Jagadeeshan S."/>
            <person name="Jeck W.R."/>
            <person name="Johnson J."/>
            <person name="Jones C.D."/>
            <person name="Jordan W.C."/>
            <person name="Karpen G.H."/>
            <person name="Kataoka E."/>
            <person name="Keightley P.D."/>
            <person name="Kheradpour P."/>
            <person name="Kirkness E.F."/>
            <person name="Koerich L.B."/>
            <person name="Kristiansen K."/>
            <person name="Kudrna D."/>
            <person name="Kulathinal R.J."/>
            <person name="Kumar S."/>
            <person name="Kwok R."/>
            <person name="Lander E."/>
            <person name="Langley C.H."/>
            <person name="Lapoint R."/>
            <person name="Lazzaro B.P."/>
            <person name="Lee S.J."/>
            <person name="Levesque L."/>
            <person name="Li R."/>
            <person name="Lin C.F."/>
            <person name="Lin M.F."/>
            <person name="Lindblad-Toh K."/>
            <person name="Llopart A."/>
            <person name="Long M."/>
            <person name="Low L."/>
            <person name="Lozovsky E."/>
            <person name="Lu J."/>
            <person name="Luo M."/>
            <person name="Machado C.A."/>
            <person name="Makalowski W."/>
            <person name="Marzo M."/>
            <person name="Matsuda M."/>
            <person name="Matzkin L."/>
            <person name="McAllister B."/>
            <person name="McBride C.S."/>
            <person name="McKernan B."/>
            <person name="McKernan K."/>
            <person name="Mendez-Lago M."/>
            <person name="Minx P."/>
            <person name="Mollenhauer M.U."/>
            <person name="Montooth K."/>
            <person name="Mount S.M."/>
            <person name="Mu X."/>
            <person name="Myers E."/>
            <person name="Negre B."/>
            <person name="Newfeld S."/>
            <person name="Nielsen R."/>
            <person name="Noor M.A."/>
            <person name="O'Grady P."/>
            <person name="Pachter L."/>
            <person name="Papaceit M."/>
            <person name="Parisi M.J."/>
            <person name="Parisi M."/>
            <person name="Parts L."/>
            <person name="Pedersen J.S."/>
            <person name="Pesole G."/>
            <person name="Phillippy A.M."/>
            <person name="Ponting C.P."/>
            <person name="Pop M."/>
            <person name="Porcelli D."/>
            <person name="Powell J.R."/>
            <person name="Prohaska S."/>
            <person name="Pruitt K."/>
            <person name="Puig M."/>
            <person name="Quesneville H."/>
            <person name="Ram K.R."/>
            <person name="Rand D."/>
            <person name="Rasmussen M.D."/>
            <person name="Reed L.K."/>
            <person name="Reenan R."/>
            <person name="Reily A."/>
            <person name="Remington K.A."/>
            <person name="Rieger T.T."/>
            <person name="Ritchie M.G."/>
            <person name="Robin C."/>
            <person name="Rogers Y.H."/>
            <person name="Rohde C."/>
            <person name="Rozas J."/>
            <person name="Rubenfield M.J."/>
            <person name="Ruiz A."/>
            <person name="Russo S."/>
            <person name="Salzberg S.L."/>
            <person name="Sanchez-Gracia A."/>
            <person name="Saranga D.J."/>
            <person name="Sato H."/>
            <person name="Schaeffer S.W."/>
            <person name="Schatz M.C."/>
            <person name="Schlenke T."/>
            <person name="Schwartz R."/>
            <person name="Segarra C."/>
            <person name="Singh R.S."/>
            <person name="Sirot L."/>
            <person name="Sirota M."/>
            <person name="Sisneros N.B."/>
            <person name="Smith C.D."/>
            <person name="Smith T.F."/>
            <person name="Spieth J."/>
            <person name="Stage D.E."/>
            <person name="Stark A."/>
            <person name="Stephan W."/>
            <person name="Strausberg R.L."/>
            <person name="Strempel S."/>
            <person name="Sturgill D."/>
            <person name="Sutton G."/>
            <person name="Sutton G.G."/>
            <person name="Tao W."/>
            <person name="Teichmann S."/>
            <person name="Tobari Y.N."/>
            <person name="Tomimura Y."/>
            <person name="Tsolas J.M."/>
            <person name="Valente V.L."/>
            <person name="Venter E."/>
            <person name="Venter J.C."/>
            <person name="Vicario S."/>
            <person name="Vieira F.G."/>
            <person name="Vilella A.J."/>
            <person name="Villasante A."/>
            <person name="Walenz B."/>
            <person name="Wang J."/>
            <person name="Wasserman M."/>
            <person name="Watts T."/>
            <person name="Wilson D."/>
            <person name="Wilson R.K."/>
            <person name="Wing R.A."/>
            <person name="Wolfner M.F."/>
            <person name="Wong A."/>
            <person name="Wong G.K."/>
            <person name="Wu C.I."/>
            <person name="Wu G."/>
            <person name="Yamamoto D."/>
            <person name="Yang H.P."/>
            <person name="Yang S.P."/>
            <person name="Yorke J.A."/>
            <person name="Yoshida K."/>
            <person name="Zdobnov E."/>
            <person name="Zhang P."/>
            <person name="Zhang Y."/>
            <person name="Zimin A.V."/>
            <person name="Baldwin J."/>
            <person name="Abdouelleil A."/>
            <person name="Abdulkadir J."/>
            <person name="Abebe A."/>
            <person name="Abera B."/>
            <person name="Abreu J."/>
            <person name="Acer S.C."/>
            <person name="Aftuck L."/>
            <person name="Alexander A."/>
            <person name="An P."/>
            <person name="Anderson E."/>
            <person name="Anderson S."/>
            <person name="Arachi H."/>
            <person name="Azer M."/>
            <person name="Bachantsang P."/>
            <person name="Barry A."/>
            <person name="Bayul T."/>
            <person name="Berlin A."/>
            <person name="Bessette D."/>
            <person name="Bloom T."/>
            <person name="Blye J."/>
            <person name="Boguslavskiy L."/>
            <person name="Bonnet C."/>
            <person name="Boukhgalter B."/>
            <person name="Bourzgui I."/>
            <person name="Brown A."/>
            <person name="Cahill P."/>
            <person name="Channer S."/>
            <person name="Cheshatsang Y."/>
            <person name="Chuda L."/>
            <person name="Citroen M."/>
            <person name="Collymore A."/>
            <person name="Cooke P."/>
            <person name="Costello M."/>
            <person name="D'Aco K."/>
            <person name="Daza R."/>
            <person name="De Haan G."/>
            <person name="DeGray S."/>
            <person name="DeMaso C."/>
            <person name="Dhargay N."/>
            <person name="Dooley K."/>
            <person name="Dooley E."/>
            <person name="Doricent M."/>
            <person name="Dorje P."/>
            <person name="Dorjee K."/>
            <person name="Dupes A."/>
            <person name="Elong R."/>
            <person name="Falk J."/>
            <person name="Farina A."/>
            <person name="Faro S."/>
            <person name="Ferguson D."/>
            <person name="Fisher S."/>
            <person name="Foley C.D."/>
            <person name="Franke A."/>
            <person name="Friedrich D."/>
            <person name="Gadbois L."/>
            <person name="Gearin G."/>
            <person name="Gearin C.R."/>
            <person name="Giannoukos G."/>
            <person name="Goode T."/>
            <person name="Graham J."/>
            <person name="Grandbois E."/>
            <person name="Grewal S."/>
            <person name="Gyaltsen K."/>
            <person name="Hafez N."/>
            <person name="Hagos B."/>
            <person name="Hall J."/>
            <person name="Henson C."/>
            <person name="Hollinger A."/>
            <person name="Honan T."/>
            <person name="Huard M.D."/>
            <person name="Hughes L."/>
            <person name="Hurhula B."/>
            <person name="Husby M.E."/>
            <person name="Kamat A."/>
            <person name="Kanga B."/>
            <person name="Kashin S."/>
            <person name="Khazanovich D."/>
            <person name="Kisner P."/>
            <person name="Lance K."/>
            <person name="Lara M."/>
            <person name="Lee W."/>
            <person name="Lennon N."/>
            <person name="Letendre F."/>
            <person name="LeVine R."/>
            <person name="Lipovsky A."/>
            <person name="Liu X."/>
            <person name="Liu J."/>
            <person name="Liu S."/>
            <person name="Lokyitsang T."/>
            <person name="Lokyitsang Y."/>
            <person name="Lubonja R."/>
            <person name="Lui A."/>
            <person name="MacDonald P."/>
            <person name="Magnisalis V."/>
            <person name="Maru K."/>
            <person name="Matthews C."/>
            <person name="McCusker W."/>
            <person name="McDonough S."/>
            <person name="Mehta T."/>
            <person name="Meldrim J."/>
            <person name="Meneus L."/>
            <person name="Mihai O."/>
            <person name="Mihalev A."/>
            <person name="Mihova T."/>
            <person name="Mittelman R."/>
            <person name="Mlenga V."/>
            <person name="Montmayeur A."/>
            <person name="Mulrain L."/>
            <person name="Navidi A."/>
            <person name="Naylor J."/>
            <person name="Negash T."/>
            <person name="Nguyen T."/>
            <person name="Nguyen N."/>
            <person name="Nicol R."/>
            <person name="Norbu C."/>
            <person name="Norbu N."/>
            <person name="Novod N."/>
            <person name="O'Neill B."/>
            <person name="Osman S."/>
            <person name="Markiewicz E."/>
            <person name="Oyono O.L."/>
            <person name="Patti C."/>
            <person name="Phunkhang P."/>
            <person name="Pierre F."/>
            <person name="Priest M."/>
            <person name="Raghuraman S."/>
            <person name="Rege F."/>
            <person name="Reyes R."/>
            <person name="Rise C."/>
            <person name="Rogov P."/>
            <person name="Ross K."/>
            <person name="Ryan E."/>
            <person name="Settipalli S."/>
            <person name="Shea T."/>
            <person name="Sherpa N."/>
            <person name="Shi L."/>
            <person name="Shih D."/>
            <person name="Sparrow T."/>
            <person name="Spaulding J."/>
            <person name="Stalker J."/>
            <person name="Stange-Thomann N."/>
            <person name="Stavropoulos S."/>
            <person name="Stone C."/>
            <person name="Strader C."/>
            <person name="Tesfaye S."/>
            <person name="Thomson T."/>
            <person name="Thoulutsang Y."/>
            <person name="Thoulutsang D."/>
            <person name="Topham K."/>
            <person name="Topping I."/>
            <person name="Tsamla T."/>
            <person name="Vassiliev H."/>
            <person name="Vo A."/>
            <person name="Wangchuk T."/>
            <person name="Wangdi T."/>
            <person name="Weiand M."/>
            <person name="Wilkinson J."/>
            <person name="Wilson A."/>
            <person name="Yadav S."/>
            <person name="Young G."/>
            <person name="Yu Q."/>
            <person name="Zembek L."/>
            <person name="Zhong D."/>
            <person name="Zimmer A."/>
            <person name="Zwirko Z."/>
            <person name="Jaffe D.B."/>
            <person name="Alvarez P."/>
            <person name="Brockman W."/>
            <person name="Butler J."/>
            <person name="Chin C."/>
            <person name="Gnerre S."/>
            <person name="Grabherr M."/>
            <person name="Kleber M."/>
            <person name="Mauceli E."/>
            <person name="MacCallum I."/>
        </authorList>
    </citation>
    <scope>NUCLEOTIDE SEQUENCE [LARGE SCALE GENOMIC DNA]</scope>
    <source>
        <strain evidence="11">Tucson 15287-2541.00</strain>
    </source>
</reference>
<dbReference type="PANTHER" id="PTHR12266">
    <property type="entry name" value="NA+/CA2+ K+ INDEPENDENT EXCHANGER"/>
    <property type="match status" value="1"/>
</dbReference>
<evidence type="ECO:0000256" key="3">
    <source>
        <dbReference type="ARBA" id="ARBA00022449"/>
    </source>
</evidence>
<dbReference type="FunCoup" id="B4J775">
    <property type="interactions" value="40"/>
</dbReference>
<dbReference type="InterPro" id="IPR004837">
    <property type="entry name" value="NaCa_Exmemb"/>
</dbReference>
<dbReference type="EMBL" id="CH916367">
    <property type="protein sequence ID" value="EDW02093.1"/>
    <property type="molecule type" value="Genomic_DNA"/>
</dbReference>
<keyword evidence="4" id="KW-0406">Ion transport</keyword>
<keyword evidence="3" id="KW-0050">Antiport</keyword>
<gene>
    <name evidence="10" type="primary">Dgri\GH20088</name>
    <name evidence="10" type="ORF">Dgri_GH20088</name>
</gene>
<feature type="transmembrane region" description="Helical" evidence="8">
    <location>
        <begin position="504"/>
        <end position="529"/>
    </location>
</feature>
<evidence type="ECO:0000256" key="1">
    <source>
        <dbReference type="ARBA" id="ARBA00004141"/>
    </source>
</evidence>
<feature type="transmembrane region" description="Helical" evidence="8">
    <location>
        <begin position="105"/>
        <end position="126"/>
    </location>
</feature>
<dbReference type="PhylomeDB" id="B4J775"/>
<keyword evidence="4" id="KW-0109">Calcium transport</keyword>
<evidence type="ECO:0000256" key="8">
    <source>
        <dbReference type="SAM" id="Phobius"/>
    </source>
</evidence>
<accession>B4J775</accession>
<sequence length="609" mass="69892">MSMIEDHFKYFKSNTSCHSLLRMPFDYRCMMARELPNCKEIISYFNYFELIYCYFHIHELRTETCVMLLLSIAAIIYFFILSIVVDTYFTPILKILSIKLHMNEYLAGVTFLAFANSSPDLIANLMPIRADAAIFTCTISNALTIVLLCGGMICYLKPFKMDGHSTVRNLLFLLLGVELLRHIMFSAHSVTKKESVILLSLYVIYLLINIADLILMRYTIKNLRVEIEELSSRKLSMKHKLQLKKKMKFLAELESNEIMNFHKRNSQYFSPQPSNANPVRDIFSTRRSDVQRPTQMDFKSQRTILHNANNAKNVFLLRDFFESLNPIDAMDWQLSGYLGKILIVLKSPFLVLITAFVPVVDYEQYKHGWSKLLNCTQIVTNPFIVITAVHSKFASVYSGWYIDFNYSYSKWSLCLTIPLAICVFLHARTDLPPPYHMLFITLGVSSSVVLITLCVGEIEMLNSIVGVVFNLSENFMDITFGSITNATIDLMANFALTKQGYEKMAYAAICAGPFFSIVVGMGVALLFNVNAQKPGSDFWLYGENGDNCYIFVLITIVTQLWWCLTVNFYARRSAGIFAWALYAVFLIYVAGAEWDLVHDFTRDLYFEPK</sequence>
<feature type="transmembrane region" description="Helical" evidence="8">
    <location>
        <begin position="132"/>
        <end position="155"/>
    </location>
</feature>
<dbReference type="STRING" id="7222.B4J775"/>
<dbReference type="InParanoid" id="B4J775"/>
<keyword evidence="4" id="KW-0106">Calcium</keyword>
<dbReference type="OMA" id="AANYFCS"/>
<feature type="domain" description="Sodium/calcium exchanger membrane region" evidence="9">
    <location>
        <begin position="71"/>
        <end position="210"/>
    </location>
</feature>
<dbReference type="Pfam" id="PF01699">
    <property type="entry name" value="Na_Ca_ex"/>
    <property type="match status" value="2"/>
</dbReference>
<feature type="transmembrane region" description="Helical" evidence="8">
    <location>
        <begin position="69"/>
        <end position="93"/>
    </location>
</feature>
<feature type="transmembrane region" description="Helical" evidence="8">
    <location>
        <begin position="437"/>
        <end position="458"/>
    </location>
</feature>
<dbReference type="KEGG" id="dgr:6560832"/>
<feature type="domain" description="Sodium/calcium exchanger membrane region" evidence="9">
    <location>
        <begin position="449"/>
        <end position="589"/>
    </location>
</feature>
<dbReference type="InterPro" id="IPR044880">
    <property type="entry name" value="NCX_ion-bd_dom_sf"/>
</dbReference>
<dbReference type="Proteomes" id="UP000001070">
    <property type="component" value="Unassembled WGS sequence"/>
</dbReference>
<dbReference type="OrthoDB" id="407410at2759"/>
<dbReference type="eggNOG" id="KOG2399">
    <property type="taxonomic scope" value="Eukaryota"/>
</dbReference>
<keyword evidence="5 8" id="KW-0812">Transmembrane</keyword>
<keyword evidence="7 8" id="KW-0472">Membrane</keyword>
<comment type="subcellular location">
    <subcellularLocation>
        <location evidence="1">Membrane</location>
        <topology evidence="1">Multi-pass membrane protein</topology>
    </subcellularLocation>
</comment>
<evidence type="ECO:0000256" key="7">
    <source>
        <dbReference type="ARBA" id="ARBA00023136"/>
    </source>
</evidence>
<dbReference type="InterPro" id="IPR051359">
    <property type="entry name" value="CaCA_antiporter"/>
</dbReference>
<evidence type="ECO:0000256" key="6">
    <source>
        <dbReference type="ARBA" id="ARBA00022989"/>
    </source>
</evidence>